<dbReference type="Proteomes" id="UP000518752">
    <property type="component" value="Unassembled WGS sequence"/>
</dbReference>
<dbReference type="OrthoDB" id="2857216at2759"/>
<dbReference type="EMBL" id="JAACJN010000045">
    <property type="protein sequence ID" value="KAF5384009.1"/>
    <property type="molecule type" value="Genomic_DNA"/>
</dbReference>
<name>A0A8H5M7X4_9AGAR</name>
<accession>A0A8H5M7X4</accession>
<proteinExistence type="predicted"/>
<keyword evidence="2" id="KW-1185">Reference proteome</keyword>
<protein>
    <submittedName>
        <fullName evidence="1">Uncharacterized protein</fullName>
    </submittedName>
</protein>
<sequence length="200" mass="23364">MGEETERREPLKLTEKQCSRYYLEPVDIRIFENFPFHSQKVMLQEWKSMKPFLSRFPARKLPKKFFRIPRGKNRPFFKFHYGWATNWAKIVDWVQAHHPEAVRLDPRGKPDPVATGLDCVGLIAQQCGLEYLTVQTAWTGPRTSDLRPVLAISSNYESSAHRKGLSTEGVEKLKDYFGLEGPARWMMDPLDIKYWPTFGE</sequence>
<organism evidence="1 2">
    <name type="scientific">Collybiopsis confluens</name>
    <dbReference type="NCBI Taxonomy" id="2823264"/>
    <lineage>
        <taxon>Eukaryota</taxon>
        <taxon>Fungi</taxon>
        <taxon>Dikarya</taxon>
        <taxon>Basidiomycota</taxon>
        <taxon>Agaricomycotina</taxon>
        <taxon>Agaricomycetes</taxon>
        <taxon>Agaricomycetidae</taxon>
        <taxon>Agaricales</taxon>
        <taxon>Marasmiineae</taxon>
        <taxon>Omphalotaceae</taxon>
        <taxon>Collybiopsis</taxon>
    </lineage>
</organism>
<evidence type="ECO:0000313" key="2">
    <source>
        <dbReference type="Proteomes" id="UP000518752"/>
    </source>
</evidence>
<dbReference type="AlphaFoldDB" id="A0A8H5M7X4"/>
<evidence type="ECO:0000313" key="1">
    <source>
        <dbReference type="EMBL" id="KAF5384009.1"/>
    </source>
</evidence>
<gene>
    <name evidence="1" type="ORF">D9757_006910</name>
</gene>
<reference evidence="1 2" key="1">
    <citation type="journal article" date="2020" name="ISME J.">
        <title>Uncovering the hidden diversity of litter-decomposition mechanisms in mushroom-forming fungi.</title>
        <authorList>
            <person name="Floudas D."/>
            <person name="Bentzer J."/>
            <person name="Ahren D."/>
            <person name="Johansson T."/>
            <person name="Persson P."/>
            <person name="Tunlid A."/>
        </authorList>
    </citation>
    <scope>NUCLEOTIDE SEQUENCE [LARGE SCALE GENOMIC DNA]</scope>
    <source>
        <strain evidence="1 2">CBS 406.79</strain>
    </source>
</reference>
<comment type="caution">
    <text evidence="1">The sequence shown here is derived from an EMBL/GenBank/DDBJ whole genome shotgun (WGS) entry which is preliminary data.</text>
</comment>